<evidence type="ECO:0000313" key="3">
    <source>
        <dbReference type="Proteomes" id="UP000887567"/>
    </source>
</evidence>
<dbReference type="EnsemblMetazoa" id="XM_021044420.2">
    <property type="protein sequence ID" value="XP_020900079.1"/>
    <property type="gene ID" value="LOC110238732"/>
</dbReference>
<dbReference type="Pfam" id="PF13499">
    <property type="entry name" value="EF-hand_7"/>
    <property type="match status" value="1"/>
</dbReference>
<evidence type="ECO:0000259" key="1">
    <source>
        <dbReference type="PROSITE" id="PS50222"/>
    </source>
</evidence>
<evidence type="ECO:0000313" key="2">
    <source>
        <dbReference type="EnsemblMetazoa" id="XP_020900079.1"/>
    </source>
</evidence>
<dbReference type="SMART" id="SM00054">
    <property type="entry name" value="EFh"/>
    <property type="match status" value="2"/>
</dbReference>
<organism evidence="2 3">
    <name type="scientific">Exaiptasia diaphana</name>
    <name type="common">Tropical sea anemone</name>
    <name type="synonym">Aiptasia pulchella</name>
    <dbReference type="NCBI Taxonomy" id="2652724"/>
    <lineage>
        <taxon>Eukaryota</taxon>
        <taxon>Metazoa</taxon>
        <taxon>Cnidaria</taxon>
        <taxon>Anthozoa</taxon>
        <taxon>Hexacorallia</taxon>
        <taxon>Actiniaria</taxon>
        <taxon>Aiptasiidae</taxon>
        <taxon>Exaiptasia</taxon>
    </lineage>
</organism>
<dbReference type="RefSeq" id="XP_020900079.1">
    <property type="nucleotide sequence ID" value="XM_021044420.2"/>
</dbReference>
<dbReference type="InterPro" id="IPR011992">
    <property type="entry name" value="EF-hand-dom_pair"/>
</dbReference>
<dbReference type="PROSITE" id="PS50222">
    <property type="entry name" value="EF_HAND_2"/>
    <property type="match status" value="2"/>
</dbReference>
<dbReference type="Proteomes" id="UP000887567">
    <property type="component" value="Unplaced"/>
</dbReference>
<protein>
    <recommendedName>
        <fullName evidence="1">EF-hand domain-containing protein</fullName>
    </recommendedName>
</protein>
<keyword evidence="3" id="KW-1185">Reference proteome</keyword>
<feature type="domain" description="EF-hand" evidence="1">
    <location>
        <begin position="79"/>
        <end position="114"/>
    </location>
</feature>
<dbReference type="GO" id="GO:0016460">
    <property type="term" value="C:myosin II complex"/>
    <property type="evidence" value="ECO:0007669"/>
    <property type="project" value="TreeGrafter"/>
</dbReference>
<dbReference type="PANTHER" id="PTHR23048">
    <property type="entry name" value="MYOSIN LIGHT CHAIN 1, 3"/>
    <property type="match status" value="1"/>
</dbReference>
<dbReference type="Gene3D" id="1.10.238.10">
    <property type="entry name" value="EF-hand"/>
    <property type="match status" value="2"/>
</dbReference>
<dbReference type="GO" id="GO:0005509">
    <property type="term" value="F:calcium ion binding"/>
    <property type="evidence" value="ECO:0007669"/>
    <property type="project" value="InterPro"/>
</dbReference>
<dbReference type="InterPro" id="IPR050230">
    <property type="entry name" value="CALM/Myosin/TropC-like"/>
</dbReference>
<dbReference type="PANTHER" id="PTHR23048:SF49">
    <property type="entry name" value="FI08416P-RELATED"/>
    <property type="match status" value="1"/>
</dbReference>
<dbReference type="GeneID" id="110238732"/>
<proteinExistence type="predicted"/>
<dbReference type="OMA" id="SHELGTY"/>
<accession>A0A913X7K1</accession>
<dbReference type="KEGG" id="epa:110238732"/>
<sequence length="148" mass="16824">MADIPKDKMDEINDAFSLFDQEGDGKLDYKDIPKMLRSMGLNPVGTDIEKVLEDYKSKERIDVETFLPVYSDFCKIKPPVKEDFIEGFKVFDRDGHGTIDSGNFRAMLCNRGDSRLTEEEADTILEGHEDVAKGSVNYNQLIDFVMAE</sequence>
<reference evidence="2" key="1">
    <citation type="submission" date="2022-11" db="UniProtKB">
        <authorList>
            <consortium name="EnsemblMetazoa"/>
        </authorList>
    </citation>
    <scope>IDENTIFICATION</scope>
</reference>
<name>A0A913X7K1_EXADI</name>
<dbReference type="AlphaFoldDB" id="A0A913X7K1"/>
<feature type="domain" description="EF-hand" evidence="1">
    <location>
        <begin position="7"/>
        <end position="42"/>
    </location>
</feature>
<dbReference type="FunFam" id="1.10.238.10:FF:000001">
    <property type="entry name" value="Calmodulin 1"/>
    <property type="match status" value="1"/>
</dbReference>
<dbReference type="InterPro" id="IPR002048">
    <property type="entry name" value="EF_hand_dom"/>
</dbReference>
<dbReference type="OrthoDB" id="26525at2759"/>
<dbReference type="SUPFAM" id="SSF47473">
    <property type="entry name" value="EF-hand"/>
    <property type="match status" value="1"/>
</dbReference>